<feature type="compositionally biased region" description="Pro residues" evidence="1">
    <location>
        <begin position="23"/>
        <end position="37"/>
    </location>
</feature>
<gene>
    <name evidence="2" type="ORF">MRATA1EN1_LOCUS5286</name>
</gene>
<feature type="region of interest" description="Disordered" evidence="1">
    <location>
        <begin position="138"/>
        <end position="162"/>
    </location>
</feature>
<sequence>MRRGTRGTGVVRKAEEVRRRLPASPPVSPEELPPPPARAAAPEKREEAAVVGCFPFHFCRPRRRRAPAPLLVLSAARSTPSESQLPLSLGFQACQSVRKRAERSEPVPQLCDARLELAAAAPPSRAFCPAGGDAGSAAALPGPCSRPGRAPARGGRHTRGSGFRQTHLCEYTRHGRARTHPTGARAQSSRLQTARPGRSAADCGCERTRCAFGSTASLDPRLLGALALGTHAGLSAALAAPECPILPGQGCVGAGGRRAQLDGAGAPVKPKKRVPCEPGTLQTLFFVLSRARSNVGPNHITLETSLLFALLNVFPVNRATDTVAILEDKPYLL</sequence>
<dbReference type="Proteomes" id="UP001176941">
    <property type="component" value="Chromosome 14"/>
</dbReference>
<keyword evidence="3" id="KW-1185">Reference proteome</keyword>
<evidence type="ECO:0000256" key="1">
    <source>
        <dbReference type="SAM" id="MobiDB-lite"/>
    </source>
</evidence>
<name>A0ABN8Y4U1_RANTA</name>
<feature type="region of interest" description="Disordered" evidence="1">
    <location>
        <begin position="1"/>
        <end position="44"/>
    </location>
</feature>
<evidence type="ECO:0000313" key="3">
    <source>
        <dbReference type="Proteomes" id="UP001176941"/>
    </source>
</evidence>
<protein>
    <submittedName>
        <fullName evidence="2">Uncharacterized protein</fullName>
    </submittedName>
</protein>
<proteinExistence type="predicted"/>
<evidence type="ECO:0000313" key="2">
    <source>
        <dbReference type="EMBL" id="CAI9156324.1"/>
    </source>
</evidence>
<accession>A0ABN8Y4U1</accession>
<reference evidence="2" key="1">
    <citation type="submission" date="2023-04" db="EMBL/GenBank/DDBJ databases">
        <authorList>
            <consortium name="ELIXIR-Norway"/>
        </authorList>
    </citation>
    <scope>NUCLEOTIDE SEQUENCE [LARGE SCALE GENOMIC DNA]</scope>
</reference>
<dbReference type="EMBL" id="OX459950">
    <property type="protein sequence ID" value="CAI9156324.1"/>
    <property type="molecule type" value="Genomic_DNA"/>
</dbReference>
<feature type="compositionally biased region" description="Low complexity" evidence="1">
    <location>
        <begin position="141"/>
        <end position="153"/>
    </location>
</feature>
<organism evidence="2 3">
    <name type="scientific">Rangifer tarandus platyrhynchus</name>
    <name type="common">Svalbard reindeer</name>
    <dbReference type="NCBI Taxonomy" id="3082113"/>
    <lineage>
        <taxon>Eukaryota</taxon>
        <taxon>Metazoa</taxon>
        <taxon>Chordata</taxon>
        <taxon>Craniata</taxon>
        <taxon>Vertebrata</taxon>
        <taxon>Euteleostomi</taxon>
        <taxon>Mammalia</taxon>
        <taxon>Eutheria</taxon>
        <taxon>Laurasiatheria</taxon>
        <taxon>Artiodactyla</taxon>
        <taxon>Ruminantia</taxon>
        <taxon>Pecora</taxon>
        <taxon>Cervidae</taxon>
        <taxon>Odocoileinae</taxon>
        <taxon>Rangifer</taxon>
    </lineage>
</organism>